<feature type="transmembrane region" description="Helical" evidence="8">
    <location>
        <begin position="27"/>
        <end position="46"/>
    </location>
</feature>
<dbReference type="PANTHER" id="PTHR31611">
    <property type="entry name" value="HIGH-AFFINITY NICKEL TRANSPORT PROTEIN NIC1"/>
    <property type="match status" value="1"/>
</dbReference>
<dbReference type="EMBL" id="SMGD01000013">
    <property type="protein sequence ID" value="TCK51896.1"/>
    <property type="molecule type" value="Genomic_DNA"/>
</dbReference>
<evidence type="ECO:0000256" key="6">
    <source>
        <dbReference type="ARBA" id="ARBA00022989"/>
    </source>
</evidence>
<dbReference type="GO" id="GO:0005886">
    <property type="term" value="C:plasma membrane"/>
    <property type="evidence" value="ECO:0007669"/>
    <property type="project" value="UniProtKB-SubCell"/>
</dbReference>
<organism evidence="9 10">
    <name type="scientific">Celerinatantimonas diazotrophica</name>
    <dbReference type="NCBI Taxonomy" id="412034"/>
    <lineage>
        <taxon>Bacteria</taxon>
        <taxon>Pseudomonadati</taxon>
        <taxon>Pseudomonadota</taxon>
        <taxon>Gammaproteobacteria</taxon>
        <taxon>Celerinatantimonadaceae</taxon>
        <taxon>Celerinatantimonas</taxon>
    </lineage>
</organism>
<evidence type="ECO:0000256" key="7">
    <source>
        <dbReference type="ARBA" id="ARBA00023136"/>
    </source>
</evidence>
<dbReference type="InterPro" id="IPR011541">
    <property type="entry name" value="Ni/Co_transpt_high_affinity"/>
</dbReference>
<accession>A0A4R1JLI1</accession>
<evidence type="ECO:0000256" key="1">
    <source>
        <dbReference type="ARBA" id="ARBA00004127"/>
    </source>
</evidence>
<keyword evidence="5 8" id="KW-0812">Transmembrane</keyword>
<evidence type="ECO:0000313" key="9">
    <source>
        <dbReference type="EMBL" id="TCK51896.1"/>
    </source>
</evidence>
<feature type="transmembrane region" description="Helical" evidence="8">
    <location>
        <begin position="134"/>
        <end position="155"/>
    </location>
</feature>
<keyword evidence="10" id="KW-1185">Reference proteome</keyword>
<evidence type="ECO:0000256" key="3">
    <source>
        <dbReference type="ARBA" id="ARBA00022448"/>
    </source>
</evidence>
<feature type="transmembrane region" description="Helical" evidence="8">
    <location>
        <begin position="276"/>
        <end position="303"/>
    </location>
</feature>
<evidence type="ECO:0000256" key="4">
    <source>
        <dbReference type="ARBA" id="ARBA00022596"/>
    </source>
</evidence>
<evidence type="ECO:0000256" key="8">
    <source>
        <dbReference type="RuleBase" id="RU362101"/>
    </source>
</evidence>
<evidence type="ECO:0000313" key="10">
    <source>
        <dbReference type="Proteomes" id="UP000295565"/>
    </source>
</evidence>
<dbReference type="NCBIfam" id="TIGR00802">
    <property type="entry name" value="nico"/>
    <property type="match status" value="1"/>
</dbReference>
<dbReference type="Proteomes" id="UP000295565">
    <property type="component" value="Unassembled WGS sequence"/>
</dbReference>
<gene>
    <name evidence="9" type="ORF">EV690_1983</name>
</gene>
<feature type="transmembrane region" description="Helical" evidence="8">
    <location>
        <begin position="93"/>
        <end position="114"/>
    </location>
</feature>
<comment type="subcellular location">
    <subcellularLocation>
        <location evidence="8">Cell membrane</location>
        <topology evidence="8">Multi-pass membrane protein</topology>
    </subcellularLocation>
    <subcellularLocation>
        <location evidence="1">Endomembrane system</location>
        <topology evidence="1">Multi-pass membrane protein</topology>
    </subcellularLocation>
</comment>
<feature type="transmembrane region" description="Helical" evidence="8">
    <location>
        <begin position="323"/>
        <end position="345"/>
    </location>
</feature>
<sequence>MDEIVQLCHQQEAVIVSHTVSIRTKGLLLLSSLSALNLVIWIWAFITFNHHPALIGTALLAWTYGLRHAVDADHIAAIDNVTRKMMQQDKEPVAVGAFFSLGHSTIVVLASILVGVATSEFSSKLSWFQDVGGTIGTTVSALFLLLLAFINFLIFKDILKKFRQVKKGNYQGIHTAIDEPLGGGIMTWLYRRLFRFINHSWQMYLVGFLFGLGFDTATEVGLLAISAASSSHGLPLSSILIFPALFAAGMALIDSVDNVIMVKAYGWAFEQPFRKLYYNLTITASSLIIAFVIGGFEALGILAEKGDWQSGFSQWIENANSHLGNIGFWIVGIMIACWLCSLLNYRLRGYHKLTFDHSNL</sequence>
<reference evidence="9 10" key="1">
    <citation type="submission" date="2019-03" db="EMBL/GenBank/DDBJ databases">
        <title>Genomic Encyclopedia of Type Strains, Phase IV (KMG-IV): sequencing the most valuable type-strain genomes for metagenomic binning, comparative biology and taxonomic classification.</title>
        <authorList>
            <person name="Goeker M."/>
        </authorList>
    </citation>
    <scope>NUCLEOTIDE SEQUENCE [LARGE SCALE GENOMIC DNA]</scope>
    <source>
        <strain evidence="9 10">DSM 18577</strain>
    </source>
</reference>
<evidence type="ECO:0000256" key="5">
    <source>
        <dbReference type="ARBA" id="ARBA00022692"/>
    </source>
</evidence>
<dbReference type="Pfam" id="PF03824">
    <property type="entry name" value="NicO"/>
    <property type="match status" value="1"/>
</dbReference>
<comment type="caution">
    <text evidence="9">The sequence shown here is derived from an EMBL/GenBank/DDBJ whole genome shotgun (WGS) entry which is preliminary data.</text>
</comment>
<feature type="transmembrane region" description="Helical" evidence="8">
    <location>
        <begin position="234"/>
        <end position="256"/>
    </location>
</feature>
<dbReference type="AlphaFoldDB" id="A0A4R1JLI1"/>
<dbReference type="GO" id="GO:0012505">
    <property type="term" value="C:endomembrane system"/>
    <property type="evidence" value="ECO:0007669"/>
    <property type="project" value="UniProtKB-SubCell"/>
</dbReference>
<protein>
    <recommendedName>
        <fullName evidence="8">Nickel/cobalt efflux system</fullName>
    </recommendedName>
</protein>
<dbReference type="OrthoDB" id="9776706at2"/>
<dbReference type="InterPro" id="IPR004688">
    <property type="entry name" value="Ni/Co_transpt"/>
</dbReference>
<proteinExistence type="inferred from homology"/>
<keyword evidence="4" id="KW-0533">Nickel</keyword>
<keyword evidence="6 8" id="KW-1133">Transmembrane helix</keyword>
<dbReference type="GO" id="GO:0015099">
    <property type="term" value="F:nickel cation transmembrane transporter activity"/>
    <property type="evidence" value="ECO:0007669"/>
    <property type="project" value="UniProtKB-UniRule"/>
</dbReference>
<keyword evidence="3 8" id="KW-0813">Transport</keyword>
<dbReference type="PANTHER" id="PTHR31611:SF0">
    <property type="entry name" value="HIGH-AFFINITY NICKEL TRANSPORT PROTEIN NIC1"/>
    <property type="match status" value="1"/>
</dbReference>
<feature type="transmembrane region" description="Helical" evidence="8">
    <location>
        <begin position="201"/>
        <end position="228"/>
    </location>
</feature>
<keyword evidence="7 8" id="KW-0472">Membrane</keyword>
<comment type="similarity">
    <text evidence="2 8">Belongs to the NiCoT transporter (TC 2.A.52) family.</text>
</comment>
<evidence type="ECO:0000256" key="2">
    <source>
        <dbReference type="ARBA" id="ARBA00010892"/>
    </source>
</evidence>
<name>A0A4R1JLI1_9GAMM</name>